<feature type="transmembrane region" description="Helical" evidence="8">
    <location>
        <begin position="198"/>
        <end position="222"/>
    </location>
</feature>
<keyword evidence="3" id="KW-1003">Cell membrane</keyword>
<organism evidence="10 11">
    <name type="scientific">Halanaerobium kushneri</name>
    <dbReference type="NCBI Taxonomy" id="56779"/>
    <lineage>
        <taxon>Bacteria</taxon>
        <taxon>Bacillati</taxon>
        <taxon>Bacillota</taxon>
        <taxon>Clostridia</taxon>
        <taxon>Halanaerobiales</taxon>
        <taxon>Halanaerobiaceae</taxon>
        <taxon>Halanaerobium</taxon>
    </lineage>
</organism>
<reference evidence="11" key="1">
    <citation type="submission" date="2017-01" db="EMBL/GenBank/DDBJ databases">
        <authorList>
            <person name="Varghese N."/>
            <person name="Submissions S."/>
        </authorList>
    </citation>
    <scope>NUCLEOTIDE SEQUENCE [LARGE SCALE GENOMIC DNA]</scope>
    <source>
        <strain evidence="11">ATCC 700103</strain>
    </source>
</reference>
<dbReference type="Proteomes" id="UP000185669">
    <property type="component" value="Unassembled WGS sequence"/>
</dbReference>
<dbReference type="PANTHER" id="PTHR42703">
    <property type="entry name" value="NADH DEHYDROGENASE"/>
    <property type="match status" value="1"/>
</dbReference>
<keyword evidence="11" id="KW-1185">Reference proteome</keyword>
<evidence type="ECO:0000256" key="7">
    <source>
        <dbReference type="RuleBase" id="RU000320"/>
    </source>
</evidence>
<evidence type="ECO:0000256" key="1">
    <source>
        <dbReference type="ARBA" id="ARBA00004651"/>
    </source>
</evidence>
<evidence type="ECO:0000313" key="10">
    <source>
        <dbReference type="EMBL" id="SIQ18430.1"/>
    </source>
</evidence>
<name>A0A1N6QP90_9FIRM</name>
<evidence type="ECO:0000256" key="2">
    <source>
        <dbReference type="ARBA" id="ARBA00005346"/>
    </source>
</evidence>
<dbReference type="GO" id="GO:0042773">
    <property type="term" value="P:ATP synthesis coupled electron transport"/>
    <property type="evidence" value="ECO:0007669"/>
    <property type="project" value="InterPro"/>
</dbReference>
<feature type="transmembrane region" description="Helical" evidence="8">
    <location>
        <begin position="158"/>
        <end position="178"/>
    </location>
</feature>
<feature type="transmembrane region" description="Helical" evidence="8">
    <location>
        <begin position="267"/>
        <end position="285"/>
    </location>
</feature>
<comment type="similarity">
    <text evidence="2">Belongs to the CPA3 antiporters (TC 2.A.63) subunit D family.</text>
</comment>
<dbReference type="InterPro" id="IPR003918">
    <property type="entry name" value="NADH_UbQ_OxRdtase"/>
</dbReference>
<proteinExistence type="inferred from homology"/>
<feature type="transmembrane region" description="Helical" evidence="8">
    <location>
        <begin position="129"/>
        <end position="146"/>
    </location>
</feature>
<dbReference type="GO" id="GO:0008137">
    <property type="term" value="F:NADH dehydrogenase (ubiquinone) activity"/>
    <property type="evidence" value="ECO:0007669"/>
    <property type="project" value="InterPro"/>
</dbReference>
<dbReference type="EMBL" id="FTNC01000002">
    <property type="protein sequence ID" value="SIQ18430.1"/>
    <property type="molecule type" value="Genomic_DNA"/>
</dbReference>
<dbReference type="GO" id="GO:0005886">
    <property type="term" value="C:plasma membrane"/>
    <property type="evidence" value="ECO:0007669"/>
    <property type="project" value="UniProtKB-SubCell"/>
</dbReference>
<feature type="transmembrane region" description="Helical" evidence="8">
    <location>
        <begin position="72"/>
        <end position="94"/>
    </location>
</feature>
<dbReference type="InterPro" id="IPR001750">
    <property type="entry name" value="ND/Mrp_TM"/>
</dbReference>
<feature type="transmembrane region" description="Helical" evidence="8">
    <location>
        <begin position="398"/>
        <end position="416"/>
    </location>
</feature>
<keyword evidence="6 8" id="KW-0472">Membrane</keyword>
<keyword evidence="4 7" id="KW-0812">Transmembrane</keyword>
<evidence type="ECO:0000256" key="6">
    <source>
        <dbReference type="ARBA" id="ARBA00023136"/>
    </source>
</evidence>
<protein>
    <submittedName>
        <fullName evidence="10">Membrane bound protein complex subunit mbxH</fullName>
    </submittedName>
</protein>
<gene>
    <name evidence="10" type="ORF">SAMN05421834_10224</name>
</gene>
<sequence>MVNLTLIIAIPLLMSFTMPIFKMLNQKLPKVIALLTTAFNLLVLTANFSQIMDSAIIIELGGWQAPLAINLYVGPLALLAAFLINGSAFILSIYNLTQDYKFDDKFYLLFLMITAGASGMVMTGDLFNLFVFIEITSIAAYSLTAFAGRDSYEASFKYLVIGGIGSVFMLLGIGFTYSAVGSLNLAEIAASAGLINPLLLQITALLFLIGVGIEAELFPLNFWVPDLYTEAPTAVSGIMSGAVSAAGIYALARIFFTLFPAQSFLNYLLYLGAITLILGELIAYQQKNIKRMLAYSSLAQMGLIVAVISLGTEGAVRAGLFQLVNHSILKILLFISAGVLISAAGSKNIDDLAGLGSKKKTAAFGFTIAAMGILGVPFLNGFISKFMIISSSLNADQFLLTVLILLAAVIEIAYYLKVVQKLYFEDLKIEVKKTAVITIPVVLLTLMIFGLGIYPQLIADPLEKAAAELINNGSYIMTVLGGM</sequence>
<evidence type="ECO:0000256" key="4">
    <source>
        <dbReference type="ARBA" id="ARBA00022692"/>
    </source>
</evidence>
<dbReference type="Pfam" id="PF00361">
    <property type="entry name" value="Proton_antipo_M"/>
    <property type="match status" value="1"/>
</dbReference>
<dbReference type="STRING" id="56779.SAMN05421834_10224"/>
<feature type="transmembrane region" description="Helical" evidence="8">
    <location>
        <begin position="292"/>
        <end position="311"/>
    </location>
</feature>
<feature type="transmembrane region" description="Helical" evidence="8">
    <location>
        <begin position="6"/>
        <end position="24"/>
    </location>
</feature>
<comment type="subcellular location">
    <subcellularLocation>
        <location evidence="1">Cell membrane</location>
        <topology evidence="1">Multi-pass membrane protein</topology>
    </subcellularLocation>
    <subcellularLocation>
        <location evidence="7">Membrane</location>
        <topology evidence="7">Multi-pass membrane protein</topology>
    </subcellularLocation>
</comment>
<feature type="transmembrane region" description="Helical" evidence="8">
    <location>
        <begin position="436"/>
        <end position="454"/>
    </location>
</feature>
<feature type="transmembrane region" description="Helical" evidence="8">
    <location>
        <begin position="323"/>
        <end position="341"/>
    </location>
</feature>
<dbReference type="PANTHER" id="PTHR42703:SF1">
    <property type="entry name" value="NA(+)_H(+) ANTIPORTER SUBUNIT D1"/>
    <property type="match status" value="1"/>
</dbReference>
<feature type="transmembrane region" description="Helical" evidence="8">
    <location>
        <begin position="31"/>
        <end position="52"/>
    </location>
</feature>
<feature type="transmembrane region" description="Helical" evidence="8">
    <location>
        <begin position="106"/>
        <end position="123"/>
    </location>
</feature>
<dbReference type="AlphaFoldDB" id="A0A1N6QP90"/>
<keyword evidence="5 8" id="KW-1133">Transmembrane helix</keyword>
<dbReference type="PRINTS" id="PR01437">
    <property type="entry name" value="NUOXDRDTASE4"/>
</dbReference>
<feature type="domain" description="NADH:quinone oxidoreductase/Mrp antiporter transmembrane" evidence="9">
    <location>
        <begin position="124"/>
        <end position="410"/>
    </location>
</feature>
<accession>A0A1N6QP90</accession>
<dbReference type="InterPro" id="IPR050586">
    <property type="entry name" value="CPA3_Na-H_Antiporter_D"/>
</dbReference>
<feature type="transmembrane region" description="Helical" evidence="8">
    <location>
        <begin position="234"/>
        <end position="255"/>
    </location>
</feature>
<evidence type="ECO:0000313" key="11">
    <source>
        <dbReference type="Proteomes" id="UP000185669"/>
    </source>
</evidence>
<evidence type="ECO:0000256" key="8">
    <source>
        <dbReference type="SAM" id="Phobius"/>
    </source>
</evidence>
<evidence type="ECO:0000259" key="9">
    <source>
        <dbReference type="Pfam" id="PF00361"/>
    </source>
</evidence>
<feature type="transmembrane region" description="Helical" evidence="8">
    <location>
        <begin position="362"/>
        <end position="383"/>
    </location>
</feature>
<evidence type="ECO:0000256" key="3">
    <source>
        <dbReference type="ARBA" id="ARBA00022475"/>
    </source>
</evidence>
<evidence type="ECO:0000256" key="5">
    <source>
        <dbReference type="ARBA" id="ARBA00022989"/>
    </source>
</evidence>